<evidence type="ECO:0000256" key="7">
    <source>
        <dbReference type="PIRSR" id="PIRSR000138-2"/>
    </source>
</evidence>
<dbReference type="PANTHER" id="PTHR10578:SF107">
    <property type="entry name" value="2-HYDROXYACID OXIDASE 1"/>
    <property type="match status" value="1"/>
</dbReference>
<dbReference type="AlphaFoldDB" id="A0A6P1NGR8"/>
<comment type="cofactor">
    <cofactor evidence="1">
        <name>FMN</name>
        <dbReference type="ChEBI" id="CHEBI:58210"/>
    </cofactor>
</comment>
<feature type="binding site" evidence="7">
    <location>
        <position position="280"/>
    </location>
    <ligand>
        <name>glyoxylate</name>
        <dbReference type="ChEBI" id="CHEBI:36655"/>
    </ligand>
</feature>
<dbReference type="Proteomes" id="UP000464186">
    <property type="component" value="Chromosome"/>
</dbReference>
<reference evidence="9 10" key="1">
    <citation type="submission" date="2020-01" db="EMBL/GenBank/DDBJ databases">
        <title>Pseudarthrobacter psychrotolerans sp. nov., isolated from antarctic soil.</title>
        <authorList>
            <person name="Shin Y."/>
            <person name="Park W."/>
        </authorList>
    </citation>
    <scope>NUCLEOTIDE SEQUENCE [LARGE SCALE GENOMIC DNA]</scope>
    <source>
        <strain evidence="9 10">YJ56</strain>
    </source>
</reference>
<sequence length="390" mass="41772">MGDILTLDDLRLVAKRRLPRMVFDFIDGGAEDERTLRANREAFERRTFEPRLLSTAAERDQSVTVLGERLATPVLLAPTGLSRLAGPGGETAAAKAAQKRGTVSVISSASSVAVGEVGRSVERPQWFQLYPWGDWELTSALMDRAKAAGVTTLVLTLDVPVTGARERDYRNGMTIPVRINPRTAFDVLSHPAWALKVLTGKRITMANLVGLREGHGSSAASLAQLNLSLLNPSYSWDDVRRVRDYWAGRLVLKGIMGAADARRSVDAGADGVIVSNHGGRQADAIPASLDVLADVAAEIGTEAEILFDGGIRRGTDVVMALALGARAVLVGRPWMYGLAAGGQSGVEKMFDILSTEIDRTLALVGARSIADLDASFVRNRPGTFVSEAAR</sequence>
<keyword evidence="4" id="KW-0560">Oxidoreductase</keyword>
<dbReference type="GO" id="GO:0010181">
    <property type="term" value="F:FMN binding"/>
    <property type="evidence" value="ECO:0007669"/>
    <property type="project" value="InterPro"/>
</dbReference>
<dbReference type="EMBL" id="CP047898">
    <property type="protein sequence ID" value="QHK18558.1"/>
    <property type="molecule type" value="Genomic_DNA"/>
</dbReference>
<dbReference type="KEGG" id="psey:GU243_00780"/>
<dbReference type="InterPro" id="IPR012133">
    <property type="entry name" value="Alpha-hydoxy_acid_DH_FMN"/>
</dbReference>
<dbReference type="GO" id="GO:0016614">
    <property type="term" value="F:oxidoreductase activity, acting on CH-OH group of donors"/>
    <property type="evidence" value="ECO:0007669"/>
    <property type="project" value="UniProtKB-ARBA"/>
</dbReference>
<evidence type="ECO:0000256" key="6">
    <source>
        <dbReference type="PIRSR" id="PIRSR000138-1"/>
    </source>
</evidence>
<organism evidence="9 10">
    <name type="scientific">Pseudarthrobacter psychrotolerans</name>
    <dbReference type="NCBI Taxonomy" id="2697569"/>
    <lineage>
        <taxon>Bacteria</taxon>
        <taxon>Bacillati</taxon>
        <taxon>Actinomycetota</taxon>
        <taxon>Actinomycetes</taxon>
        <taxon>Micrococcales</taxon>
        <taxon>Micrococcaceae</taxon>
        <taxon>Pseudarthrobacter</taxon>
    </lineage>
</organism>
<evidence type="ECO:0000313" key="10">
    <source>
        <dbReference type="Proteomes" id="UP000464186"/>
    </source>
</evidence>
<dbReference type="PIRSF" id="PIRSF000138">
    <property type="entry name" value="Al-hdrx_acd_dh"/>
    <property type="match status" value="1"/>
</dbReference>
<evidence type="ECO:0000256" key="2">
    <source>
        <dbReference type="ARBA" id="ARBA00022630"/>
    </source>
</evidence>
<dbReference type="PROSITE" id="PS51349">
    <property type="entry name" value="FMN_HYDROXY_ACID_DH_2"/>
    <property type="match status" value="1"/>
</dbReference>
<feature type="binding site" evidence="7">
    <location>
        <position position="107"/>
    </location>
    <ligand>
        <name>FMN</name>
        <dbReference type="ChEBI" id="CHEBI:58210"/>
    </ligand>
</feature>
<feature type="active site" description="Proton acceptor" evidence="6">
    <location>
        <position position="277"/>
    </location>
</feature>
<feature type="binding site" evidence="7">
    <location>
        <position position="275"/>
    </location>
    <ligand>
        <name>FMN</name>
        <dbReference type="ChEBI" id="CHEBI:58210"/>
    </ligand>
</feature>
<dbReference type="SUPFAM" id="SSF51395">
    <property type="entry name" value="FMN-linked oxidoreductases"/>
    <property type="match status" value="1"/>
</dbReference>
<feature type="binding site" evidence="7">
    <location>
        <position position="277"/>
    </location>
    <ligand>
        <name>glyoxylate</name>
        <dbReference type="ChEBI" id="CHEBI:36655"/>
    </ligand>
</feature>
<gene>
    <name evidence="9" type="ORF">GU243_00780</name>
</gene>
<dbReference type="PANTHER" id="PTHR10578">
    <property type="entry name" value="S -2-HYDROXY-ACID OXIDASE-RELATED"/>
    <property type="match status" value="1"/>
</dbReference>
<comment type="similarity">
    <text evidence="5">Belongs to the FMN-dependent alpha-hydroxy acid dehydrogenase family.</text>
</comment>
<keyword evidence="3 7" id="KW-0288">FMN</keyword>
<dbReference type="Gene3D" id="3.20.20.70">
    <property type="entry name" value="Aldolase class I"/>
    <property type="match status" value="1"/>
</dbReference>
<dbReference type="InterPro" id="IPR008259">
    <property type="entry name" value="FMN_hydac_DH_AS"/>
</dbReference>
<feature type="binding site" evidence="7">
    <location>
        <begin position="308"/>
        <end position="312"/>
    </location>
    <ligand>
        <name>FMN</name>
        <dbReference type="ChEBI" id="CHEBI:58210"/>
    </ligand>
</feature>
<dbReference type="InterPro" id="IPR000262">
    <property type="entry name" value="FMN-dep_DH"/>
</dbReference>
<feature type="binding site" evidence="7">
    <location>
        <position position="128"/>
    </location>
    <ligand>
        <name>FMN</name>
        <dbReference type="ChEBI" id="CHEBI:58210"/>
    </ligand>
</feature>
<evidence type="ECO:0000259" key="8">
    <source>
        <dbReference type="PROSITE" id="PS51349"/>
    </source>
</evidence>
<evidence type="ECO:0000256" key="4">
    <source>
        <dbReference type="ARBA" id="ARBA00023002"/>
    </source>
</evidence>
<dbReference type="FunFam" id="3.20.20.70:FF:000029">
    <property type="entry name" value="L-lactate dehydrogenase"/>
    <property type="match status" value="1"/>
</dbReference>
<protein>
    <submittedName>
        <fullName evidence="9">Alpha-hydroxy-acid oxidizing protein</fullName>
    </submittedName>
</protein>
<dbReference type="CDD" id="cd02809">
    <property type="entry name" value="alpha_hydroxyacid_oxid_FMN"/>
    <property type="match status" value="1"/>
</dbReference>
<feature type="binding site" evidence="7">
    <location>
        <begin position="331"/>
        <end position="332"/>
    </location>
    <ligand>
        <name>FMN</name>
        <dbReference type="ChEBI" id="CHEBI:58210"/>
    </ligand>
</feature>
<evidence type="ECO:0000256" key="3">
    <source>
        <dbReference type="ARBA" id="ARBA00022643"/>
    </source>
</evidence>
<feature type="domain" description="FMN hydroxy acid dehydrogenase" evidence="8">
    <location>
        <begin position="1"/>
        <end position="382"/>
    </location>
</feature>
<evidence type="ECO:0000256" key="1">
    <source>
        <dbReference type="ARBA" id="ARBA00001917"/>
    </source>
</evidence>
<dbReference type="PROSITE" id="PS00557">
    <property type="entry name" value="FMN_HYDROXY_ACID_DH_1"/>
    <property type="match status" value="1"/>
</dbReference>
<accession>A0A6P1NGR8</accession>
<feature type="binding site" evidence="7">
    <location>
        <position position="156"/>
    </location>
    <ligand>
        <name>FMN</name>
        <dbReference type="ChEBI" id="CHEBI:58210"/>
    </ligand>
</feature>
<feature type="binding site" evidence="7">
    <location>
        <position position="253"/>
    </location>
    <ligand>
        <name>FMN</name>
        <dbReference type="ChEBI" id="CHEBI:58210"/>
    </ligand>
</feature>
<name>A0A6P1NGR8_9MICC</name>
<dbReference type="InterPro" id="IPR037396">
    <property type="entry name" value="FMN_HAD"/>
</dbReference>
<feature type="binding site" evidence="7">
    <location>
        <position position="165"/>
    </location>
    <ligand>
        <name>glyoxylate</name>
        <dbReference type="ChEBI" id="CHEBI:36655"/>
    </ligand>
</feature>
<evidence type="ECO:0000313" key="9">
    <source>
        <dbReference type="EMBL" id="QHK18558.1"/>
    </source>
</evidence>
<feature type="binding site" evidence="7">
    <location>
        <position position="130"/>
    </location>
    <ligand>
        <name>FMN</name>
        <dbReference type="ChEBI" id="CHEBI:58210"/>
    </ligand>
</feature>
<keyword evidence="10" id="KW-1185">Reference proteome</keyword>
<dbReference type="Pfam" id="PF01070">
    <property type="entry name" value="FMN_dh"/>
    <property type="match status" value="1"/>
</dbReference>
<proteinExistence type="inferred from homology"/>
<keyword evidence="2 7" id="KW-0285">Flavoprotein</keyword>
<evidence type="ECO:0000256" key="5">
    <source>
        <dbReference type="ARBA" id="ARBA00024042"/>
    </source>
</evidence>
<feature type="binding site" evidence="7">
    <location>
        <begin position="78"/>
        <end position="80"/>
    </location>
    <ligand>
        <name>FMN</name>
        <dbReference type="ChEBI" id="CHEBI:58210"/>
    </ligand>
</feature>
<dbReference type="InterPro" id="IPR013785">
    <property type="entry name" value="Aldolase_TIM"/>
</dbReference>